<feature type="domain" description="Amino acid transporter transmembrane" evidence="7">
    <location>
        <begin position="31"/>
        <end position="406"/>
    </location>
</feature>
<reference evidence="8" key="1">
    <citation type="journal article" date="2021" name="Nat. Commun.">
        <title>Genomic analyses provide insights into spinach domestication and the genetic basis of agronomic traits.</title>
        <authorList>
            <person name="Cai X."/>
            <person name="Sun X."/>
            <person name="Xu C."/>
            <person name="Sun H."/>
            <person name="Wang X."/>
            <person name="Ge C."/>
            <person name="Zhang Z."/>
            <person name="Wang Q."/>
            <person name="Fei Z."/>
            <person name="Jiao C."/>
            <person name="Wang Q."/>
        </authorList>
    </citation>
    <scope>NUCLEOTIDE SEQUENCE [LARGE SCALE GENOMIC DNA]</scope>
    <source>
        <strain evidence="8">cv. Varoflay</strain>
    </source>
</reference>
<evidence type="ECO:0000256" key="5">
    <source>
        <dbReference type="ARBA" id="ARBA00023136"/>
    </source>
</evidence>
<dbReference type="Proteomes" id="UP000813463">
    <property type="component" value="Chromosome 1"/>
</dbReference>
<evidence type="ECO:0000313" key="9">
    <source>
        <dbReference type="RefSeq" id="XP_021851745.2"/>
    </source>
</evidence>
<feature type="transmembrane region" description="Helical" evidence="6">
    <location>
        <begin position="231"/>
        <end position="251"/>
    </location>
</feature>
<gene>
    <name evidence="9" type="primary">LOC110791298</name>
</gene>
<keyword evidence="5 6" id="KW-0472">Membrane</keyword>
<feature type="transmembrane region" description="Helical" evidence="6">
    <location>
        <begin position="272"/>
        <end position="291"/>
    </location>
</feature>
<feature type="transmembrane region" description="Helical" evidence="6">
    <location>
        <begin position="191"/>
        <end position="211"/>
    </location>
</feature>
<organism evidence="8 9">
    <name type="scientific">Spinacia oleracea</name>
    <name type="common">Spinach</name>
    <dbReference type="NCBI Taxonomy" id="3562"/>
    <lineage>
        <taxon>Eukaryota</taxon>
        <taxon>Viridiplantae</taxon>
        <taxon>Streptophyta</taxon>
        <taxon>Embryophyta</taxon>
        <taxon>Tracheophyta</taxon>
        <taxon>Spermatophyta</taxon>
        <taxon>Magnoliopsida</taxon>
        <taxon>eudicotyledons</taxon>
        <taxon>Gunneridae</taxon>
        <taxon>Pentapetalae</taxon>
        <taxon>Caryophyllales</taxon>
        <taxon>Chenopodiaceae</taxon>
        <taxon>Chenopodioideae</taxon>
        <taxon>Anserineae</taxon>
        <taxon>Spinacia</taxon>
    </lineage>
</organism>
<dbReference type="GO" id="GO:0003333">
    <property type="term" value="P:amino acid transmembrane transport"/>
    <property type="evidence" value="ECO:0000318"/>
    <property type="project" value="GO_Central"/>
</dbReference>
<dbReference type="Pfam" id="PF01490">
    <property type="entry name" value="Aa_trans"/>
    <property type="match status" value="1"/>
</dbReference>
<evidence type="ECO:0000256" key="1">
    <source>
        <dbReference type="ARBA" id="ARBA00004141"/>
    </source>
</evidence>
<feature type="transmembrane region" description="Helical" evidence="6">
    <location>
        <begin position="317"/>
        <end position="337"/>
    </location>
</feature>
<feature type="transmembrane region" description="Helical" evidence="6">
    <location>
        <begin position="109"/>
        <end position="130"/>
    </location>
</feature>
<evidence type="ECO:0000256" key="4">
    <source>
        <dbReference type="ARBA" id="ARBA00022989"/>
    </source>
</evidence>
<dbReference type="GO" id="GO:0015179">
    <property type="term" value="F:L-amino acid transmembrane transporter activity"/>
    <property type="evidence" value="ECO:0000318"/>
    <property type="project" value="GO_Central"/>
</dbReference>
<dbReference type="KEGG" id="soe:110791298"/>
<dbReference type="PANTHER" id="PTHR22950:SF553">
    <property type="entry name" value="AMINO ACID TRANSPORTER AVT6A-LIKE"/>
    <property type="match status" value="1"/>
</dbReference>
<keyword evidence="3" id="KW-0029">Amino-acid transport</keyword>
<dbReference type="RefSeq" id="XP_021851745.2">
    <property type="nucleotide sequence ID" value="XM_021996053.2"/>
</dbReference>
<dbReference type="GO" id="GO:0031090">
    <property type="term" value="C:organelle membrane"/>
    <property type="evidence" value="ECO:0007669"/>
    <property type="project" value="UniProtKB-ARBA"/>
</dbReference>
<feature type="transmembrane region" description="Helical" evidence="6">
    <location>
        <begin position="162"/>
        <end position="179"/>
    </location>
</feature>
<dbReference type="PANTHER" id="PTHR22950">
    <property type="entry name" value="AMINO ACID TRANSPORTER"/>
    <property type="match status" value="1"/>
</dbReference>
<sequence>MTVIQDVESSSERGSSIDLNDEKVPLLGHKRASFGSSVFNLSCTIVGAGIMSLPAAMKVLGVVPGVILIIVGGFLTQASIEFLLRFSDASCSFSYCSVMEDAFGRVGKFLVQLCVVVNNIGMSIIYLIIIEDVLSGSTTSSGIHHPGVLEDGFGQQWWTERAFVLLILTLFVFMPLIWCKRIDSLRYTSAVAVALAVFFIVVVVAISAFKLVKGTIQEPAWFPRIKDLESFWNLFTAVPVLVCAYLCHFNVHPIQNELKDPCEMQAVVRTSLSLSGTVYLLTGLFGFLLFGDSTASDVLSNFDTDLGVPYSSFMNNIVRVSYAGHIILVFPIIFYSLRLNFDGLMFCQTRPLASDNWRFTVVTLILMSVILYGAIFIPSIWQAFEFTGATAGSLLLFIFPASIVLKDRHGIATTRDNILAVSLIVVAVFADGIAIYSNASSLITKRS</sequence>
<keyword evidence="2 6" id="KW-0812">Transmembrane</keyword>
<reference evidence="9" key="2">
    <citation type="submission" date="2025-08" db="UniProtKB">
        <authorList>
            <consortium name="RefSeq"/>
        </authorList>
    </citation>
    <scope>IDENTIFICATION</scope>
    <source>
        <tissue evidence="9">Leaf</tissue>
    </source>
</reference>
<accession>A0A9R0JZ47</accession>
<protein>
    <submittedName>
        <fullName evidence="9">Amino acid transporter AVT6A</fullName>
    </submittedName>
</protein>
<evidence type="ECO:0000256" key="6">
    <source>
        <dbReference type="SAM" id="Phobius"/>
    </source>
</evidence>
<comment type="subcellular location">
    <subcellularLocation>
        <location evidence="1">Membrane</location>
        <topology evidence="1">Multi-pass membrane protein</topology>
    </subcellularLocation>
</comment>
<feature type="transmembrane region" description="Helical" evidence="6">
    <location>
        <begin position="357"/>
        <end position="380"/>
    </location>
</feature>
<keyword evidence="4 6" id="KW-1133">Transmembrane helix</keyword>
<dbReference type="GO" id="GO:0016020">
    <property type="term" value="C:membrane"/>
    <property type="evidence" value="ECO:0000318"/>
    <property type="project" value="GO_Central"/>
</dbReference>
<proteinExistence type="predicted"/>
<name>A0A9R0JZ47_SPIOL</name>
<evidence type="ECO:0000313" key="8">
    <source>
        <dbReference type="Proteomes" id="UP000813463"/>
    </source>
</evidence>
<evidence type="ECO:0000259" key="7">
    <source>
        <dbReference type="Pfam" id="PF01490"/>
    </source>
</evidence>
<dbReference type="GeneID" id="110791298"/>
<dbReference type="AlphaFoldDB" id="A0A9R0JZ47"/>
<keyword evidence="3" id="KW-0813">Transport</keyword>
<feature type="transmembrane region" description="Helical" evidence="6">
    <location>
        <begin position="62"/>
        <end position="84"/>
    </location>
</feature>
<evidence type="ECO:0000256" key="2">
    <source>
        <dbReference type="ARBA" id="ARBA00022692"/>
    </source>
</evidence>
<feature type="transmembrane region" description="Helical" evidence="6">
    <location>
        <begin position="38"/>
        <end position="56"/>
    </location>
</feature>
<feature type="transmembrane region" description="Helical" evidence="6">
    <location>
        <begin position="386"/>
        <end position="405"/>
    </location>
</feature>
<keyword evidence="8" id="KW-1185">Reference proteome</keyword>
<dbReference type="InterPro" id="IPR013057">
    <property type="entry name" value="AA_transpt_TM"/>
</dbReference>
<evidence type="ECO:0000256" key="3">
    <source>
        <dbReference type="ARBA" id="ARBA00022970"/>
    </source>
</evidence>
<feature type="transmembrane region" description="Helical" evidence="6">
    <location>
        <begin position="417"/>
        <end position="437"/>
    </location>
</feature>